<gene>
    <name evidence="1" type="ORF">DFO77_10599</name>
</gene>
<sequence>MNFGSHGGSYLYARVFGFSVYAAKYAGLSNL</sequence>
<name>A0A368VF10_9BACT</name>
<organism evidence="1 2">
    <name type="scientific">Marinilabilia salmonicolor</name>
    <dbReference type="NCBI Taxonomy" id="989"/>
    <lineage>
        <taxon>Bacteria</taxon>
        <taxon>Pseudomonadati</taxon>
        <taxon>Bacteroidota</taxon>
        <taxon>Bacteroidia</taxon>
        <taxon>Marinilabiliales</taxon>
        <taxon>Marinilabiliaceae</taxon>
        <taxon>Marinilabilia</taxon>
    </lineage>
</organism>
<reference evidence="1 2" key="1">
    <citation type="submission" date="2018-07" db="EMBL/GenBank/DDBJ databases">
        <title>Freshwater and sediment microbial communities from various areas in North America, analyzing microbe dynamics in response to fracking.</title>
        <authorList>
            <person name="Lamendella R."/>
        </authorList>
    </citation>
    <scope>NUCLEOTIDE SEQUENCE [LARGE SCALE GENOMIC DNA]</scope>
    <source>
        <strain evidence="1 2">160A</strain>
    </source>
</reference>
<proteinExistence type="predicted"/>
<keyword evidence="2" id="KW-1185">Reference proteome</keyword>
<protein>
    <submittedName>
        <fullName evidence="1">Uncharacterized protein</fullName>
    </submittedName>
</protein>
<accession>A0A368VF10</accession>
<evidence type="ECO:0000313" key="2">
    <source>
        <dbReference type="Proteomes" id="UP000252733"/>
    </source>
</evidence>
<dbReference type="AlphaFoldDB" id="A0A368VF10"/>
<dbReference type="Proteomes" id="UP000252733">
    <property type="component" value="Unassembled WGS sequence"/>
</dbReference>
<comment type="caution">
    <text evidence="1">The sequence shown here is derived from an EMBL/GenBank/DDBJ whole genome shotgun (WGS) entry which is preliminary data.</text>
</comment>
<dbReference type="EMBL" id="QPIZ01000005">
    <property type="protein sequence ID" value="RCW37591.1"/>
    <property type="molecule type" value="Genomic_DNA"/>
</dbReference>
<evidence type="ECO:0000313" key="1">
    <source>
        <dbReference type="EMBL" id="RCW37591.1"/>
    </source>
</evidence>